<evidence type="ECO:0000256" key="4">
    <source>
        <dbReference type="ARBA" id="ARBA00022989"/>
    </source>
</evidence>
<evidence type="ECO:0000256" key="8">
    <source>
        <dbReference type="SAM" id="Phobius"/>
    </source>
</evidence>
<feature type="transmembrane region" description="Helical" evidence="8">
    <location>
        <begin position="383"/>
        <end position="404"/>
    </location>
</feature>
<feature type="transmembrane region" description="Helical" evidence="8">
    <location>
        <begin position="702"/>
        <end position="727"/>
    </location>
</feature>
<dbReference type="EMBL" id="VCGU01000011">
    <property type="protein sequence ID" value="TRY67097.1"/>
    <property type="molecule type" value="Genomic_DNA"/>
</dbReference>
<dbReference type="PANTHER" id="PTHR22730:SF1">
    <property type="entry name" value="PROMININ-LIKE PROTEIN"/>
    <property type="match status" value="1"/>
</dbReference>
<sequence length="751" mass="85873">MDRSYVEYSFPHLNEHYNSSYEESTTILDGYAYVFTDWFLKGVLQGPILPKSVIESFDLEDISAFVDTVIAEWRTILTYNWALCLCLVIGVILTFVMPIVGIVWCIVKIKRKCRSAESTEDEDDWGSSLGRQLVKTFFVLFWALSLFALVWHFQANVFMGQGFKQSPDRIDDVLDDSRLYLNNTATQVDHWRLTNYKELKNGFQGSIEDMQQAVGATLVDFMYKKYPIDFQGLLDLTAMAQDVSTQYSSQIPVLQDALGSMKKTSDLESSFDEFKGIISPYLNDPSVCDTIQESYPVFEVLDQVGEVFQSEVGKISDIVVGLIFEDPNISDDIHDIIDQWFDLAFNCLLIPGYILIVVLLIYFVGFFLGLFRQGTAGARTMCTGTALFFIFSWIFWIVTLVLFITGSSIQKLGCDTFEDQENAELFHMFDREFDKLIHRAVNDSRYDNVTWSVEEMIEQCQEEESIYTILRLDVLYDVDQLIDWTIYVDQEASLEKLNMLLAQEQETLGNLFQYSSQETQIIIVPMNQLAQKWLNLETTFFKPISDITSTELVGADILRGMEVQLKSLESVLSHEQFDPIQQQYSILVNESLTAFETKFGVAFQTISDYEETTQYESQSVGKRLQEMIEDMENAVDKVKDEKSIKKELAIDFEDTTDLITAFGRFSSVLVKNDLGKCGPMYNVYDTALKYACQDFVQPLNSVWSGIGLILICFIPLLPLASSLEAGYRNQRLRSRQKTVKVLGLVETEDGE</sequence>
<name>A0A553NNX0_TIGCA</name>
<proteinExistence type="inferred from homology"/>
<dbReference type="GO" id="GO:0016020">
    <property type="term" value="C:membrane"/>
    <property type="evidence" value="ECO:0007669"/>
    <property type="project" value="UniProtKB-SubCell"/>
</dbReference>
<dbReference type="Proteomes" id="UP000318571">
    <property type="component" value="Chromosome 4"/>
</dbReference>
<dbReference type="OMA" id="IVCAYMV"/>
<organism evidence="9 10">
    <name type="scientific">Tigriopus californicus</name>
    <name type="common">Marine copepod</name>
    <dbReference type="NCBI Taxonomy" id="6832"/>
    <lineage>
        <taxon>Eukaryota</taxon>
        <taxon>Metazoa</taxon>
        <taxon>Ecdysozoa</taxon>
        <taxon>Arthropoda</taxon>
        <taxon>Crustacea</taxon>
        <taxon>Multicrustacea</taxon>
        <taxon>Hexanauplia</taxon>
        <taxon>Copepoda</taxon>
        <taxon>Harpacticoida</taxon>
        <taxon>Harpacticidae</taxon>
        <taxon>Tigriopus</taxon>
    </lineage>
</organism>
<dbReference type="InterPro" id="IPR008795">
    <property type="entry name" value="Prominin"/>
</dbReference>
<evidence type="ECO:0000256" key="7">
    <source>
        <dbReference type="SAM" id="Coils"/>
    </source>
</evidence>
<keyword evidence="5 8" id="KW-0472">Membrane</keyword>
<keyword evidence="7" id="KW-0175">Coiled coil</keyword>
<gene>
    <name evidence="9" type="ORF">TCAL_14694</name>
</gene>
<evidence type="ECO:0000256" key="3">
    <source>
        <dbReference type="ARBA" id="ARBA00022692"/>
    </source>
</evidence>
<keyword evidence="3 8" id="KW-0812">Transmembrane</keyword>
<keyword evidence="4 8" id="KW-1133">Transmembrane helix</keyword>
<feature type="transmembrane region" description="Helical" evidence="8">
    <location>
        <begin position="133"/>
        <end position="153"/>
    </location>
</feature>
<comment type="similarity">
    <text evidence="2">Belongs to the prominin family.</text>
</comment>
<evidence type="ECO:0000256" key="1">
    <source>
        <dbReference type="ARBA" id="ARBA00004141"/>
    </source>
</evidence>
<evidence type="ECO:0000256" key="5">
    <source>
        <dbReference type="ARBA" id="ARBA00023136"/>
    </source>
</evidence>
<evidence type="ECO:0000256" key="6">
    <source>
        <dbReference type="ARBA" id="ARBA00023180"/>
    </source>
</evidence>
<keyword evidence="10" id="KW-1185">Reference proteome</keyword>
<reference evidence="9 10" key="1">
    <citation type="journal article" date="2018" name="Nat. Ecol. Evol.">
        <title>Genomic signatures of mitonuclear coevolution across populations of Tigriopus californicus.</title>
        <authorList>
            <person name="Barreto F.S."/>
            <person name="Watson E.T."/>
            <person name="Lima T.G."/>
            <person name="Willett C.S."/>
            <person name="Edmands S."/>
            <person name="Li W."/>
            <person name="Burton R.S."/>
        </authorList>
    </citation>
    <scope>NUCLEOTIDE SEQUENCE [LARGE SCALE GENOMIC DNA]</scope>
    <source>
        <strain evidence="9 10">San Diego</strain>
    </source>
</reference>
<evidence type="ECO:0000313" key="9">
    <source>
        <dbReference type="EMBL" id="TRY67097.1"/>
    </source>
</evidence>
<dbReference type="Pfam" id="PF05478">
    <property type="entry name" value="Prominin"/>
    <property type="match status" value="2"/>
</dbReference>
<feature type="coiled-coil region" evidence="7">
    <location>
        <begin position="621"/>
        <end position="648"/>
    </location>
</feature>
<feature type="transmembrane region" description="Helical" evidence="8">
    <location>
        <begin position="79"/>
        <end position="107"/>
    </location>
</feature>
<protein>
    <submittedName>
        <fullName evidence="9">Uncharacterized protein</fullName>
    </submittedName>
</protein>
<accession>A0A553NNX0</accession>
<feature type="transmembrane region" description="Helical" evidence="8">
    <location>
        <begin position="348"/>
        <end position="371"/>
    </location>
</feature>
<evidence type="ECO:0000313" key="10">
    <source>
        <dbReference type="Proteomes" id="UP000318571"/>
    </source>
</evidence>
<dbReference type="AlphaFoldDB" id="A0A553NNX0"/>
<dbReference type="PANTHER" id="PTHR22730">
    <property type="entry name" value="PROMININ PROM PROTEIN"/>
    <property type="match status" value="1"/>
</dbReference>
<comment type="subcellular location">
    <subcellularLocation>
        <location evidence="1">Membrane</location>
        <topology evidence="1">Multi-pass membrane protein</topology>
    </subcellularLocation>
</comment>
<evidence type="ECO:0000256" key="2">
    <source>
        <dbReference type="ARBA" id="ARBA00006058"/>
    </source>
</evidence>
<comment type="caution">
    <text evidence="9">The sequence shown here is derived from an EMBL/GenBank/DDBJ whole genome shotgun (WGS) entry which is preliminary data.</text>
</comment>
<keyword evidence="6" id="KW-0325">Glycoprotein</keyword>